<evidence type="ECO:0000313" key="1">
    <source>
        <dbReference type="EMBL" id="QHU19842.1"/>
    </source>
</evidence>
<sequence>MKKTITILGSCRQESLCSCNEYNITSIKEDLSYPHYTKEILQVLNYCMFDNLTPQETIIFRTPAIKKETIKINPFLNDIKNSNIIFIEIASRKYYKYKNLYTHHILYDTAEYNIFKNEIQFGNLTDNEIIEDLNKIIDLLKDKKIIIVGHLVTKKIGIRYDLLNLLKNYCLQNNISFIDPVYELLKKNLPIHDLISIDNQHYTEKGHKEIYLIYKKVIDEIC</sequence>
<name>A0A6C0KPC8_9ZZZZ</name>
<dbReference type="Gene3D" id="3.40.50.1110">
    <property type="entry name" value="SGNH hydrolase"/>
    <property type="match status" value="1"/>
</dbReference>
<evidence type="ECO:0008006" key="2">
    <source>
        <dbReference type="Google" id="ProtNLM"/>
    </source>
</evidence>
<reference evidence="1" key="1">
    <citation type="journal article" date="2020" name="Nature">
        <title>Giant virus diversity and host interactions through global metagenomics.</title>
        <authorList>
            <person name="Schulz F."/>
            <person name="Roux S."/>
            <person name="Paez-Espino D."/>
            <person name="Jungbluth S."/>
            <person name="Walsh D.A."/>
            <person name="Denef V.J."/>
            <person name="McMahon K.D."/>
            <person name="Konstantinidis K.T."/>
            <person name="Eloe-Fadrosh E.A."/>
            <person name="Kyrpides N.C."/>
            <person name="Woyke T."/>
        </authorList>
    </citation>
    <scope>NUCLEOTIDE SEQUENCE</scope>
    <source>
        <strain evidence="1">GVMAG-S-3300013014-113</strain>
    </source>
</reference>
<protein>
    <recommendedName>
        <fullName evidence="2">SGNH/GDSL hydrolase family protein</fullName>
    </recommendedName>
</protein>
<organism evidence="1">
    <name type="scientific">viral metagenome</name>
    <dbReference type="NCBI Taxonomy" id="1070528"/>
    <lineage>
        <taxon>unclassified sequences</taxon>
        <taxon>metagenomes</taxon>
        <taxon>organismal metagenomes</taxon>
    </lineage>
</organism>
<proteinExistence type="predicted"/>
<dbReference type="InterPro" id="IPR036514">
    <property type="entry name" value="SGNH_hydro_sf"/>
</dbReference>
<dbReference type="EMBL" id="MN740956">
    <property type="protein sequence ID" value="QHU19842.1"/>
    <property type="molecule type" value="Genomic_DNA"/>
</dbReference>
<accession>A0A6C0KPC8</accession>
<dbReference type="SUPFAM" id="SSF52266">
    <property type="entry name" value="SGNH hydrolase"/>
    <property type="match status" value="1"/>
</dbReference>
<dbReference type="AlphaFoldDB" id="A0A6C0KPC8"/>